<evidence type="ECO:0000256" key="2">
    <source>
        <dbReference type="ARBA" id="ARBA00022448"/>
    </source>
</evidence>
<dbReference type="Gene3D" id="3.55.50.30">
    <property type="match status" value="1"/>
</dbReference>
<keyword evidence="5 10" id="KW-0812">Transmembrane</keyword>
<dbReference type="SMART" id="SM00965">
    <property type="entry name" value="STN"/>
    <property type="match status" value="1"/>
</dbReference>
<evidence type="ECO:0000256" key="5">
    <source>
        <dbReference type="ARBA" id="ARBA00022692"/>
    </source>
</evidence>
<dbReference type="InterPro" id="IPR023996">
    <property type="entry name" value="TonB-dep_OMP_SusC/RagA"/>
</dbReference>
<dbReference type="InterPro" id="IPR039426">
    <property type="entry name" value="TonB-dep_rcpt-like"/>
</dbReference>
<evidence type="ECO:0000256" key="1">
    <source>
        <dbReference type="ARBA" id="ARBA00004571"/>
    </source>
</evidence>
<dbReference type="InterPro" id="IPR011662">
    <property type="entry name" value="Secretin/TonB_short_N"/>
</dbReference>
<feature type="chain" id="PRO_5045183154" evidence="12">
    <location>
        <begin position="18"/>
        <end position="1120"/>
    </location>
</feature>
<comment type="subcellular location">
    <subcellularLocation>
        <location evidence="1 10">Cell outer membrane</location>
        <topology evidence="1 10">Multi-pass membrane protein</topology>
    </subcellularLocation>
</comment>
<evidence type="ECO:0000256" key="3">
    <source>
        <dbReference type="ARBA" id="ARBA00022452"/>
    </source>
</evidence>
<evidence type="ECO:0000256" key="12">
    <source>
        <dbReference type="SAM" id="SignalP"/>
    </source>
</evidence>
<dbReference type="InterPro" id="IPR037066">
    <property type="entry name" value="Plug_dom_sf"/>
</dbReference>
<name>A0ABW5KIL5_9SPHI</name>
<proteinExistence type="inferred from homology"/>
<dbReference type="InterPro" id="IPR036942">
    <property type="entry name" value="Beta-barrel_TonB_sf"/>
</dbReference>
<keyword evidence="6" id="KW-0408">Iron</keyword>
<dbReference type="InterPro" id="IPR012910">
    <property type="entry name" value="Plug_dom"/>
</dbReference>
<evidence type="ECO:0000313" key="15">
    <source>
        <dbReference type="Proteomes" id="UP001597545"/>
    </source>
</evidence>
<dbReference type="Pfam" id="PF00593">
    <property type="entry name" value="TonB_dep_Rec_b-barrel"/>
    <property type="match status" value="1"/>
</dbReference>
<dbReference type="SUPFAM" id="SSF49464">
    <property type="entry name" value="Carboxypeptidase regulatory domain-like"/>
    <property type="match status" value="1"/>
</dbReference>
<dbReference type="PROSITE" id="PS00018">
    <property type="entry name" value="EF_HAND_1"/>
    <property type="match status" value="1"/>
</dbReference>
<dbReference type="PROSITE" id="PS52016">
    <property type="entry name" value="TONB_DEPENDENT_REC_3"/>
    <property type="match status" value="1"/>
</dbReference>
<keyword evidence="4" id="KW-0406">Ion transport</keyword>
<dbReference type="InterPro" id="IPR008969">
    <property type="entry name" value="CarboxyPept-like_regulatory"/>
</dbReference>
<dbReference type="SUPFAM" id="SSF56935">
    <property type="entry name" value="Porins"/>
    <property type="match status" value="1"/>
</dbReference>
<keyword evidence="8 10" id="KW-0472">Membrane</keyword>
<dbReference type="EMBL" id="JBHULR010000004">
    <property type="protein sequence ID" value="MFD2548318.1"/>
    <property type="molecule type" value="Genomic_DNA"/>
</dbReference>
<keyword evidence="2 10" id="KW-0813">Transport</keyword>
<dbReference type="Gene3D" id="2.60.40.1120">
    <property type="entry name" value="Carboxypeptidase-like, regulatory domain"/>
    <property type="match status" value="1"/>
</dbReference>
<dbReference type="Gene3D" id="2.170.130.10">
    <property type="entry name" value="TonB-dependent receptor, plug domain"/>
    <property type="match status" value="1"/>
</dbReference>
<evidence type="ECO:0000256" key="9">
    <source>
        <dbReference type="ARBA" id="ARBA00023237"/>
    </source>
</evidence>
<dbReference type="Pfam" id="PF07715">
    <property type="entry name" value="Plug"/>
    <property type="match status" value="1"/>
</dbReference>
<evidence type="ECO:0000256" key="11">
    <source>
        <dbReference type="RuleBase" id="RU003357"/>
    </source>
</evidence>
<dbReference type="Pfam" id="PF13715">
    <property type="entry name" value="CarbopepD_reg_2"/>
    <property type="match status" value="1"/>
</dbReference>
<comment type="caution">
    <text evidence="14">The sequence shown here is derived from an EMBL/GenBank/DDBJ whole genome shotgun (WGS) entry which is preliminary data.</text>
</comment>
<evidence type="ECO:0000256" key="7">
    <source>
        <dbReference type="ARBA" id="ARBA00023077"/>
    </source>
</evidence>
<feature type="signal peptide" evidence="12">
    <location>
        <begin position="1"/>
        <end position="17"/>
    </location>
</feature>
<keyword evidence="12" id="KW-0732">Signal</keyword>
<keyword evidence="4" id="KW-0410">Iron transport</keyword>
<keyword evidence="3 10" id="KW-1134">Transmembrane beta strand</keyword>
<dbReference type="RefSeq" id="WP_380903957.1">
    <property type="nucleotide sequence ID" value="NZ_JBHUEG010000001.1"/>
</dbReference>
<dbReference type="InterPro" id="IPR000531">
    <property type="entry name" value="Beta-barrel_TonB"/>
</dbReference>
<dbReference type="InterPro" id="IPR023997">
    <property type="entry name" value="TonB-dep_OMP_SusC/RagA_CS"/>
</dbReference>
<dbReference type="NCBIfam" id="TIGR04057">
    <property type="entry name" value="SusC_RagA_signa"/>
    <property type="match status" value="1"/>
</dbReference>
<protein>
    <submittedName>
        <fullName evidence="14">TonB-dependent receptor</fullName>
    </submittedName>
</protein>
<gene>
    <name evidence="14" type="ORF">ACFSR5_11760</name>
</gene>
<dbReference type="NCBIfam" id="TIGR04056">
    <property type="entry name" value="OMP_RagA_SusC"/>
    <property type="match status" value="1"/>
</dbReference>
<keyword evidence="7 11" id="KW-0798">TonB box</keyword>
<dbReference type="Proteomes" id="UP001597545">
    <property type="component" value="Unassembled WGS sequence"/>
</dbReference>
<accession>A0ABW5KIL5</accession>
<organism evidence="14 15">
    <name type="scientific">Sphingobacterium suaedae</name>
    <dbReference type="NCBI Taxonomy" id="1686402"/>
    <lineage>
        <taxon>Bacteria</taxon>
        <taxon>Pseudomonadati</taxon>
        <taxon>Bacteroidota</taxon>
        <taxon>Sphingobacteriia</taxon>
        <taxon>Sphingobacteriales</taxon>
        <taxon>Sphingobacteriaceae</taxon>
        <taxon>Sphingobacterium</taxon>
    </lineage>
</organism>
<evidence type="ECO:0000256" key="10">
    <source>
        <dbReference type="PROSITE-ProRule" id="PRU01360"/>
    </source>
</evidence>
<sequence length="1120" mass="125565">MKFTILLLLGFTFGAHASGTAQTVNLHMKNAKLEQVLEEIAKQTKLRFFYDQQLLALMRPVNVTFNNSQVDHALTKALKGQNLTFQILDGTILITEKSQTDREVTGTVRDSTTLLPGVTVSVVGQPGISTKTDANGQYTLRVPDNATLLFRYMGYRPEQIEIGQRQVIHITLQAEQSHLDEVVVVGYGTQKRLNLSGAVDQIDQKFLESRPITNVGSGLQGAMANLNITPTSGRANSAPGINVRGFTSLSGGGPLIVVDGVPATNEELNRMNPMDIASVTVLKDAASAAIYGSRAAFGVVLVTTKSGTSDKIKVSANSLLAIKGITRTVDIVDDPYQVMTYRNIMSSPWYNLYDEKMLEYGKQLSENPNLPRVIVDPQNPNKYIYLGSTDWFREVYKDAQPAYTNNLSISQKTERASYYLSGEYYRQNGMLRISPDTYDRYNFRIKGDYDLTDWLNLSTNTSYTNDKYDQPTAIDQGYLYWHNVNRQASLNTIYNPDGSYTQEGVNMIGSVAEGGRSIRRIGDLQLNFATRLDLIKDLWTLNADATFRRIAETGHRFDFPLEYSTGPGVTNRQSFNSFASNSSGETRYNVYNVYSQFQKTINNHHLSVMLGFNQEERIYEGFNTTRDMLISNTLPTIQLATGETPSVGANNYDWAVRGAFARLNYIFKDKYILESNLRYDGTSRFPKEDRFAFNPSVSGAWVVSNENFFQSMQPIVSNAKIRASYGSLANQDLRDNYYPYIATMNKGTGIVLDGKRPPTVFSPGLVSHSLTWETITSTNVGLDLGLLANKVSISGDVYWRYTRNMLTAGQTLPITLGTSVPLENAADLKTRGWELTIGYHDTYQIAEKSGQFSVRFNLSDSRAFIEKFDNPKNNLNDYYVGSEIGDIWGLTTLGFFQSADEIKNHADQTAVTSYPGTRSLEPGDLKFADLNGDGKVDRGDWTLANPGDYKIIGNSRQRYNFGLDLSSSWNGLDFRVFLQGVGKRHYYPGGGDHYFWGIYAQPWASLTQFNLDHWTTENPNAYLPRPKSYVAEQGGVELAAAQTKYLQNAGYLRVKNITIGYSLPNSLTDRWGIERIRLFASGENLMEFTRLMDYLDPEIVGDRTAYPFQRTYSMGLNFNF</sequence>
<evidence type="ECO:0000313" key="14">
    <source>
        <dbReference type="EMBL" id="MFD2548318.1"/>
    </source>
</evidence>
<evidence type="ECO:0000259" key="13">
    <source>
        <dbReference type="SMART" id="SM00965"/>
    </source>
</evidence>
<feature type="domain" description="Secretin/TonB short N-terminal" evidence="13">
    <location>
        <begin position="46"/>
        <end position="97"/>
    </location>
</feature>
<keyword evidence="14" id="KW-0675">Receptor</keyword>
<keyword evidence="15" id="KW-1185">Reference proteome</keyword>
<evidence type="ECO:0000256" key="6">
    <source>
        <dbReference type="ARBA" id="ARBA00023004"/>
    </source>
</evidence>
<reference evidence="15" key="1">
    <citation type="journal article" date="2019" name="Int. J. Syst. Evol. Microbiol.">
        <title>The Global Catalogue of Microorganisms (GCM) 10K type strain sequencing project: providing services to taxonomists for standard genome sequencing and annotation.</title>
        <authorList>
            <consortium name="The Broad Institute Genomics Platform"/>
            <consortium name="The Broad Institute Genome Sequencing Center for Infectious Disease"/>
            <person name="Wu L."/>
            <person name="Ma J."/>
        </authorList>
    </citation>
    <scope>NUCLEOTIDE SEQUENCE [LARGE SCALE GENOMIC DNA]</scope>
    <source>
        <strain evidence="15">KCTC 42662</strain>
    </source>
</reference>
<keyword evidence="9 10" id="KW-0998">Cell outer membrane</keyword>
<dbReference type="Pfam" id="PF07660">
    <property type="entry name" value="STN"/>
    <property type="match status" value="1"/>
</dbReference>
<evidence type="ECO:0000256" key="8">
    <source>
        <dbReference type="ARBA" id="ARBA00023136"/>
    </source>
</evidence>
<dbReference type="InterPro" id="IPR018247">
    <property type="entry name" value="EF_Hand_1_Ca_BS"/>
</dbReference>
<evidence type="ECO:0000256" key="4">
    <source>
        <dbReference type="ARBA" id="ARBA00022496"/>
    </source>
</evidence>
<comment type="similarity">
    <text evidence="10 11">Belongs to the TonB-dependent receptor family.</text>
</comment>
<dbReference type="Gene3D" id="2.40.170.20">
    <property type="entry name" value="TonB-dependent receptor, beta-barrel domain"/>
    <property type="match status" value="1"/>
</dbReference>